<comment type="caution">
    <text evidence="10">The sequence shown here is derived from an EMBL/GenBank/DDBJ whole genome shotgun (WGS) entry which is preliminary data.</text>
</comment>
<dbReference type="Pfam" id="PF13432">
    <property type="entry name" value="TPR_16"/>
    <property type="match status" value="1"/>
</dbReference>
<keyword evidence="4" id="KW-0963">Cytoplasm</keyword>
<dbReference type="GO" id="GO:0005052">
    <property type="term" value="F:peroxisome matrix targeting signal-1 binding"/>
    <property type="evidence" value="ECO:0007669"/>
    <property type="project" value="TreeGrafter"/>
</dbReference>
<sequence>MATADRQWSSEFKSFNHVTPKPFLSQRTQNYVNHNRPLQQQQIANWDEQFDTYAKQSNQTSQPPLDNSIVNDDLARTADNLIKTVQPQRIDKFSQSQFFSLMNKLASRETVLEDDRFVTKDDASNWSNAFLEQVNQTPHTASTHTHAIHPSSISNAPSPYNKLFGLFSPPSPTPATTSATQDGVNQQDGDLEQGGGTAAGVRGPQDLEWENFLSALDELDEHTPHSPPSSYKFNSSSIQNTSNYINLAEKDVKQQPYNAEYWYQLGVSQQENESELQAIPALLKAVEMNPQFEDAWLALSISYTNESNKTAAIDAIYNWMLVKQSTNTEMGPLSRDLNEMARILCEMVRDSTEDNKLQSDLQVALGVIFTLAEEYEKSVDCFSTAVSVNPNDWLLLNRLGATLSNSGQCQAALEYYYRALTLHPTYVRAKFNLGIALMNLKVRTETLAQDFEEAIRQLLSAVSIQCDGVQNDSSNQFNDNMWDTVKNCLLQ</sequence>
<evidence type="ECO:0000256" key="1">
    <source>
        <dbReference type="ARBA" id="ARBA00004275"/>
    </source>
</evidence>
<evidence type="ECO:0000313" key="11">
    <source>
        <dbReference type="Proteomes" id="UP000310189"/>
    </source>
</evidence>
<dbReference type="Pfam" id="PF13181">
    <property type="entry name" value="TPR_8"/>
    <property type="match status" value="1"/>
</dbReference>
<dbReference type="SMART" id="SM00028">
    <property type="entry name" value="TPR"/>
    <property type="match status" value="3"/>
</dbReference>
<dbReference type="EMBL" id="SPNW01000013">
    <property type="protein sequence ID" value="TIA91309.1"/>
    <property type="molecule type" value="Genomic_DNA"/>
</dbReference>
<dbReference type="GO" id="GO:0005829">
    <property type="term" value="C:cytosol"/>
    <property type="evidence" value="ECO:0007669"/>
    <property type="project" value="TreeGrafter"/>
</dbReference>
<evidence type="ECO:0000256" key="2">
    <source>
        <dbReference type="ARBA" id="ARBA00004496"/>
    </source>
</evidence>
<name>A0A4T0FRY4_9BASI</name>
<keyword evidence="5" id="KW-0677">Repeat</keyword>
<dbReference type="PANTHER" id="PTHR10130">
    <property type="entry name" value="PEROXISOMAL TARGETING SIGNAL 1 RECEPTOR PEX5"/>
    <property type="match status" value="1"/>
</dbReference>
<dbReference type="Gene3D" id="1.25.40.10">
    <property type="entry name" value="Tetratricopeptide repeat domain"/>
    <property type="match status" value="1"/>
</dbReference>
<evidence type="ECO:0000256" key="6">
    <source>
        <dbReference type="ARBA" id="ARBA00022803"/>
    </source>
</evidence>
<organism evidence="10 11">
    <name type="scientific">Wallemia hederae</name>
    <dbReference type="NCBI Taxonomy" id="1540922"/>
    <lineage>
        <taxon>Eukaryota</taxon>
        <taxon>Fungi</taxon>
        <taxon>Dikarya</taxon>
        <taxon>Basidiomycota</taxon>
        <taxon>Wallemiomycotina</taxon>
        <taxon>Wallemiomycetes</taxon>
        <taxon>Wallemiales</taxon>
        <taxon>Wallemiaceae</taxon>
        <taxon>Wallemia</taxon>
    </lineage>
</organism>
<keyword evidence="7" id="KW-0576">Peroxisome</keyword>
<dbReference type="Proteomes" id="UP000310189">
    <property type="component" value="Unassembled WGS sequence"/>
</dbReference>
<dbReference type="PROSITE" id="PS50005">
    <property type="entry name" value="TPR"/>
    <property type="match status" value="3"/>
</dbReference>
<evidence type="ECO:0000256" key="3">
    <source>
        <dbReference type="ARBA" id="ARBA00005348"/>
    </source>
</evidence>
<reference evidence="10 11" key="1">
    <citation type="submission" date="2019-03" db="EMBL/GenBank/DDBJ databases">
        <title>Sequencing 23 genomes of Wallemia ichthyophaga.</title>
        <authorList>
            <person name="Gostincar C."/>
        </authorList>
    </citation>
    <scope>NUCLEOTIDE SEQUENCE [LARGE SCALE GENOMIC DNA]</scope>
    <source>
        <strain evidence="10 11">EXF-5753</strain>
    </source>
</reference>
<dbReference type="GO" id="GO:0005778">
    <property type="term" value="C:peroxisomal membrane"/>
    <property type="evidence" value="ECO:0007669"/>
    <property type="project" value="TreeGrafter"/>
</dbReference>
<evidence type="ECO:0000256" key="7">
    <source>
        <dbReference type="ARBA" id="ARBA00023140"/>
    </source>
</evidence>
<feature type="repeat" description="TPR" evidence="8">
    <location>
        <begin position="359"/>
        <end position="392"/>
    </location>
</feature>
<evidence type="ECO:0008006" key="12">
    <source>
        <dbReference type="Google" id="ProtNLM"/>
    </source>
</evidence>
<dbReference type="PANTHER" id="PTHR10130:SF0">
    <property type="entry name" value="GH08708P"/>
    <property type="match status" value="1"/>
</dbReference>
<comment type="similarity">
    <text evidence="3">Belongs to the peroxisomal targeting signal receptor family.</text>
</comment>
<gene>
    <name evidence="10" type="ORF">E3P99_01200</name>
</gene>
<evidence type="ECO:0000313" key="10">
    <source>
        <dbReference type="EMBL" id="TIA91309.1"/>
    </source>
</evidence>
<feature type="region of interest" description="Disordered" evidence="9">
    <location>
        <begin position="161"/>
        <end position="203"/>
    </location>
</feature>
<dbReference type="InterPro" id="IPR019734">
    <property type="entry name" value="TPR_rpt"/>
</dbReference>
<proteinExistence type="inferred from homology"/>
<keyword evidence="11" id="KW-1185">Reference proteome</keyword>
<keyword evidence="6 8" id="KW-0802">TPR repeat</keyword>
<dbReference type="GO" id="GO:0016560">
    <property type="term" value="P:protein import into peroxisome matrix, docking"/>
    <property type="evidence" value="ECO:0007669"/>
    <property type="project" value="TreeGrafter"/>
</dbReference>
<protein>
    <recommendedName>
        <fullName evidence="12">Peroxin-5</fullName>
    </recommendedName>
</protein>
<feature type="repeat" description="TPR" evidence="8">
    <location>
        <begin position="393"/>
        <end position="426"/>
    </location>
</feature>
<evidence type="ECO:0000256" key="9">
    <source>
        <dbReference type="SAM" id="MobiDB-lite"/>
    </source>
</evidence>
<dbReference type="SUPFAM" id="SSF48452">
    <property type="entry name" value="TPR-like"/>
    <property type="match status" value="1"/>
</dbReference>
<accession>A0A4T0FRY4</accession>
<dbReference type="AlphaFoldDB" id="A0A4T0FRY4"/>
<evidence type="ECO:0000256" key="4">
    <source>
        <dbReference type="ARBA" id="ARBA00022490"/>
    </source>
</evidence>
<evidence type="ECO:0000256" key="8">
    <source>
        <dbReference type="PROSITE-ProRule" id="PRU00339"/>
    </source>
</evidence>
<comment type="subcellular location">
    <subcellularLocation>
        <location evidence="2">Cytoplasm</location>
    </subcellularLocation>
    <subcellularLocation>
        <location evidence="1">Peroxisome</location>
    </subcellularLocation>
</comment>
<dbReference type="OrthoDB" id="10006023at2759"/>
<evidence type="ECO:0000256" key="5">
    <source>
        <dbReference type="ARBA" id="ARBA00022737"/>
    </source>
</evidence>
<dbReference type="InterPro" id="IPR011990">
    <property type="entry name" value="TPR-like_helical_dom_sf"/>
</dbReference>
<dbReference type="InterPro" id="IPR024111">
    <property type="entry name" value="PEX5/PEX5L"/>
</dbReference>
<feature type="repeat" description="TPR" evidence="8">
    <location>
        <begin position="259"/>
        <end position="292"/>
    </location>
</feature>